<keyword evidence="4" id="KW-0862">Zinc</keyword>
<dbReference type="InterPro" id="IPR053192">
    <property type="entry name" value="Vacuole_Formation_Reg"/>
</dbReference>
<dbReference type="Gene3D" id="3.30.60.20">
    <property type="match status" value="1"/>
</dbReference>
<evidence type="ECO:0000313" key="6">
    <source>
        <dbReference type="EMBL" id="KAE8720395.1"/>
    </source>
</evidence>
<dbReference type="InterPro" id="IPR002219">
    <property type="entry name" value="PKC_DAG/PE"/>
</dbReference>
<dbReference type="InterPro" id="IPR001965">
    <property type="entry name" value="Znf_PHD"/>
</dbReference>
<dbReference type="SMART" id="SM00109">
    <property type="entry name" value="C1"/>
    <property type="match status" value="5"/>
</dbReference>
<dbReference type="InterPro" id="IPR004146">
    <property type="entry name" value="DC1"/>
</dbReference>
<dbReference type="PROSITE" id="PS50081">
    <property type="entry name" value="ZF_DAG_PE_2"/>
    <property type="match status" value="1"/>
</dbReference>
<keyword evidence="2" id="KW-0677">Repeat</keyword>
<name>A0A6A3BV26_HIBSY</name>
<comment type="caution">
    <text evidence="6">The sequence shown here is derived from an EMBL/GenBank/DDBJ whole genome shotgun (WGS) entry which is preliminary data.</text>
</comment>
<dbReference type="PANTHER" id="PTHR32410:SF211">
    <property type="entry name" value="CYSTEINE_HISTIDINE-RICH C1 DOMAIN FAMILY PROTEIN"/>
    <property type="match status" value="1"/>
</dbReference>
<evidence type="ECO:0000256" key="1">
    <source>
        <dbReference type="ARBA" id="ARBA00022723"/>
    </source>
</evidence>
<keyword evidence="3" id="KW-0863">Zinc-finger</keyword>
<evidence type="ECO:0000256" key="2">
    <source>
        <dbReference type="ARBA" id="ARBA00022737"/>
    </source>
</evidence>
<protein>
    <submittedName>
        <fullName evidence="6">Putative Adipose-regulatory protein</fullName>
    </submittedName>
</protein>
<evidence type="ECO:0000256" key="4">
    <source>
        <dbReference type="ARBA" id="ARBA00022833"/>
    </source>
</evidence>
<sequence>MERDMNLQHFSHKHPLIFSKEHVDEGKEIVLCSGCEKPVLGPSYGCDRCEFRLHEICANLPVEINHPFHRDHPLVLLSNPPARYVECLCDFCDASCNGFVYHCLSCDFDIDVPCALLLPCLTGEFIELERFSHQHQLVFIEKLDGSVCCLGCKEVISGPGYGCSRCEFFLHKKCLMLSPEIRHPYHREHPLILLTNRPPYYSSCACDFCHRTCQGFVYHCPTCKFDLDIRCASLPRCIVEAENHRHRFIHLMKPLSFICDTCGIEGDRFPYLCTQCQVMVHEECRFLPNTIEIRDHCHPVTHFSLLQRISDSCNHRCGICHDEVSRKYGGYGCFCCDFIVHSNCAVANSVSVIKTKGDEFFDSINDLGEADMVAMVVKHFSHPHNLTMNAKVNDYKLCDCCMRPIMEQFYSCEECVIFLHGTCLELPRKKQHPLHSHPLTLLEKHPSFGGLFFCDGCHQRCHGFTYSCEQCDFNLDVRCGSLSNILKHESHEHPLVFSKRSKCSACGFSNEALYSCSDCNFALDFDCALLPNVVKHKHHEHPLDLTYQRDADQIYCDICEEEIDPKRWFYRCKVCNFYAHPKCASGRYPYIKLGKTYPYEAHPHPVAFVHKTKGNAPCSKSGNPCKGLALECTKPQCNFIIEWCHVEILHL</sequence>
<dbReference type="SUPFAM" id="SSF57889">
    <property type="entry name" value="Cysteine-rich domain"/>
    <property type="match status" value="5"/>
</dbReference>
<dbReference type="OrthoDB" id="938199at2759"/>
<proteinExistence type="predicted"/>
<gene>
    <name evidence="6" type="ORF">F3Y22_tig00020118pilonHSYRG00015</name>
</gene>
<keyword evidence="1" id="KW-0479">Metal-binding</keyword>
<dbReference type="AlphaFoldDB" id="A0A6A3BV26"/>
<dbReference type="PANTHER" id="PTHR32410">
    <property type="entry name" value="CYSTEINE/HISTIDINE-RICH C1 DOMAIN FAMILY PROTEIN"/>
    <property type="match status" value="1"/>
</dbReference>
<evidence type="ECO:0000256" key="3">
    <source>
        <dbReference type="ARBA" id="ARBA00022771"/>
    </source>
</evidence>
<dbReference type="EMBL" id="VEPZ02000731">
    <property type="protein sequence ID" value="KAE8720395.1"/>
    <property type="molecule type" value="Genomic_DNA"/>
</dbReference>
<reference evidence="6" key="1">
    <citation type="submission" date="2019-09" db="EMBL/GenBank/DDBJ databases">
        <title>Draft genome information of white flower Hibiscus syriacus.</title>
        <authorList>
            <person name="Kim Y.-M."/>
        </authorList>
    </citation>
    <scope>NUCLEOTIDE SEQUENCE [LARGE SCALE GENOMIC DNA]</scope>
    <source>
        <strain evidence="6">YM2019G1</strain>
        <tissue evidence="6">Leaf</tissue>
    </source>
</reference>
<accession>A0A6A3BV26</accession>
<evidence type="ECO:0000259" key="5">
    <source>
        <dbReference type="PROSITE" id="PS50081"/>
    </source>
</evidence>
<feature type="domain" description="Phorbol-ester/DAG-type" evidence="5">
    <location>
        <begin position="132"/>
        <end position="182"/>
    </location>
</feature>
<organism evidence="6">
    <name type="scientific">Hibiscus syriacus</name>
    <name type="common">Rose of Sharon</name>
    <dbReference type="NCBI Taxonomy" id="106335"/>
    <lineage>
        <taxon>Eukaryota</taxon>
        <taxon>Viridiplantae</taxon>
        <taxon>Streptophyta</taxon>
        <taxon>Embryophyta</taxon>
        <taxon>Tracheophyta</taxon>
        <taxon>Spermatophyta</taxon>
        <taxon>Magnoliopsida</taxon>
        <taxon>eudicotyledons</taxon>
        <taxon>Gunneridae</taxon>
        <taxon>Pentapetalae</taxon>
        <taxon>rosids</taxon>
        <taxon>malvids</taxon>
        <taxon>Malvales</taxon>
        <taxon>Malvaceae</taxon>
        <taxon>Malvoideae</taxon>
        <taxon>Hibiscus</taxon>
    </lineage>
</organism>
<dbReference type="Pfam" id="PF03107">
    <property type="entry name" value="C1_2"/>
    <property type="match status" value="8"/>
</dbReference>
<dbReference type="SMART" id="SM00249">
    <property type="entry name" value="PHD"/>
    <property type="match status" value="3"/>
</dbReference>
<dbReference type="GO" id="GO:0008270">
    <property type="term" value="F:zinc ion binding"/>
    <property type="evidence" value="ECO:0007669"/>
    <property type="project" value="UniProtKB-KW"/>
</dbReference>
<dbReference type="InterPro" id="IPR046349">
    <property type="entry name" value="C1-like_sf"/>
</dbReference>